<comment type="catalytic activity">
    <reaction evidence="6">
        <text>(6S)-NADPHX + ADP = AMP + phosphate + NADPH + H(+)</text>
        <dbReference type="Rhea" id="RHEA:32235"/>
        <dbReference type="ChEBI" id="CHEBI:15378"/>
        <dbReference type="ChEBI" id="CHEBI:43474"/>
        <dbReference type="ChEBI" id="CHEBI:57783"/>
        <dbReference type="ChEBI" id="CHEBI:64076"/>
        <dbReference type="ChEBI" id="CHEBI:456215"/>
        <dbReference type="ChEBI" id="CHEBI:456216"/>
        <dbReference type="EC" id="4.2.1.136"/>
    </reaction>
</comment>
<dbReference type="PANTHER" id="PTHR12592">
    <property type="entry name" value="ATP-DEPENDENT (S)-NAD(P)H-HYDRATE DEHYDRATASE FAMILY MEMBER"/>
    <property type="match status" value="1"/>
</dbReference>
<name>R2QIT1_9ENTE</name>
<evidence type="ECO:0000313" key="10">
    <source>
        <dbReference type="Proteomes" id="UP000013858"/>
    </source>
</evidence>
<dbReference type="PROSITE" id="PS01049">
    <property type="entry name" value="YJEF_C_1"/>
    <property type="match status" value="1"/>
</dbReference>
<dbReference type="NCBIfam" id="TIGR00196">
    <property type="entry name" value="yjeF_cterm"/>
    <property type="match status" value="1"/>
</dbReference>
<dbReference type="HAMAP" id="MF_01965">
    <property type="entry name" value="NADHX_dehydratase"/>
    <property type="match status" value="1"/>
</dbReference>
<dbReference type="eggNOG" id="COG0063">
    <property type="taxonomic scope" value="Bacteria"/>
</dbReference>
<dbReference type="SUPFAM" id="SSF53613">
    <property type="entry name" value="Ribokinase-like"/>
    <property type="match status" value="1"/>
</dbReference>
<dbReference type="GO" id="GO:0052855">
    <property type="term" value="F:ADP-dependent NAD(P)H-hydrate dehydratase activity"/>
    <property type="evidence" value="ECO:0007669"/>
    <property type="project" value="UniProtKB-UniRule"/>
</dbReference>
<protein>
    <recommendedName>
        <fullName evidence="6">ADP-dependent (S)-NAD(P)H-hydrate dehydratase</fullName>
        <ecNumber evidence="6">4.2.1.136</ecNumber>
    </recommendedName>
    <alternativeName>
        <fullName evidence="6">ADP-dependent NAD(P)HX dehydratase</fullName>
    </alternativeName>
</protein>
<feature type="binding site" evidence="6">
    <location>
        <begin position="187"/>
        <end position="191"/>
    </location>
    <ligand>
        <name>AMP</name>
        <dbReference type="ChEBI" id="CHEBI:456215"/>
    </ligand>
</feature>
<reference evidence="8 10" key="1">
    <citation type="submission" date="2013-02" db="EMBL/GenBank/DDBJ databases">
        <title>The Genome Sequence of Enterococcus haemoperoxidus BAA-382.</title>
        <authorList>
            <consortium name="The Broad Institute Genome Sequencing Platform"/>
            <consortium name="The Broad Institute Genome Sequencing Center for Infectious Disease"/>
            <person name="Earl A.M."/>
            <person name="Gilmore M.S."/>
            <person name="Lebreton F."/>
            <person name="Walker B."/>
            <person name="Young S.K."/>
            <person name="Zeng Q."/>
            <person name="Gargeya S."/>
            <person name="Fitzgerald M."/>
            <person name="Haas B."/>
            <person name="Abouelleil A."/>
            <person name="Alvarado L."/>
            <person name="Arachchi H.M."/>
            <person name="Berlin A.M."/>
            <person name="Chapman S.B."/>
            <person name="Dewar J."/>
            <person name="Goldberg J."/>
            <person name="Griggs A."/>
            <person name="Gujja S."/>
            <person name="Hansen M."/>
            <person name="Howarth C."/>
            <person name="Imamovic A."/>
            <person name="Larimer J."/>
            <person name="McCowan C."/>
            <person name="Murphy C."/>
            <person name="Neiman D."/>
            <person name="Pearson M."/>
            <person name="Priest M."/>
            <person name="Roberts A."/>
            <person name="Saif S."/>
            <person name="Shea T."/>
            <person name="Sisk P."/>
            <person name="Sykes S."/>
            <person name="Wortman J."/>
            <person name="Nusbaum C."/>
            <person name="Birren B."/>
        </authorList>
    </citation>
    <scope>NUCLEOTIDE SEQUENCE [LARGE SCALE GENOMIC DNA]</scope>
    <source>
        <strain evidence="8 10">ATCC BAA-382</strain>
    </source>
</reference>
<keyword evidence="1 6" id="KW-0547">Nucleotide-binding</keyword>
<dbReference type="OrthoDB" id="9806925at2"/>
<dbReference type="GO" id="GO:0005524">
    <property type="term" value="F:ATP binding"/>
    <property type="evidence" value="ECO:0007669"/>
    <property type="project" value="UniProtKB-KW"/>
</dbReference>
<dbReference type="Gene3D" id="3.40.1190.20">
    <property type="match status" value="1"/>
</dbReference>
<gene>
    <name evidence="6" type="primary">nnrD</name>
    <name evidence="9" type="ORF">I583_03143</name>
    <name evidence="8" type="ORF">UAW_02177</name>
</gene>
<comment type="caution">
    <text evidence="8">The sequence shown here is derived from an EMBL/GenBank/DDBJ whole genome shotgun (WGS) entry which is preliminary data.</text>
</comment>
<dbReference type="GO" id="GO:0110051">
    <property type="term" value="P:metabolite repair"/>
    <property type="evidence" value="ECO:0007669"/>
    <property type="project" value="TreeGrafter"/>
</dbReference>
<comment type="subunit">
    <text evidence="6">Homotetramer.</text>
</comment>
<feature type="binding site" evidence="6">
    <location>
        <position position="101"/>
    </location>
    <ligand>
        <name>(6S)-NADPHX</name>
        <dbReference type="ChEBI" id="CHEBI:64076"/>
    </ligand>
</feature>
<sequence>MKELSKENLTAVIKTRLQNSHKGTFGRSVLIGGNDSYGGAIIMSAEACVKAGCGLTSVSTAEKNHTALHARLPEAMVLDWTLTQEFNDLIDTADVILIGPGLGLDTHSQHILDNVLQQQKSSQWLVIDGSAITLFAQNHYSLNYPKQVVFTPHQMEWERLSGLKIIDQTVENNQLWQMKLGATIVLKSHRTEIYTANAKYKNPLGSPAMATGGMGDTLAGMIASFLAQFKEKEAAVCAAVYLHSFIGEELGKENYVVLPTEISKNLPYYMKRFEQLHNKTEEKR</sequence>
<keyword evidence="2 6" id="KW-0067">ATP-binding</keyword>
<keyword evidence="5 6" id="KW-0456">Lyase</keyword>
<feature type="domain" description="YjeF C-terminal" evidence="7">
    <location>
        <begin position="5"/>
        <end position="273"/>
    </location>
</feature>
<feature type="binding site" evidence="6">
    <location>
        <position position="216"/>
    </location>
    <ligand>
        <name>(6S)-NADPHX</name>
        <dbReference type="ChEBI" id="CHEBI:64076"/>
    </ligand>
</feature>
<keyword evidence="11" id="KW-1185">Reference proteome</keyword>
<dbReference type="InterPro" id="IPR017953">
    <property type="entry name" value="Carbohydrate_kinase_pred_CS"/>
</dbReference>
<feature type="binding site" evidence="6">
    <location>
        <position position="215"/>
    </location>
    <ligand>
        <name>AMP</name>
        <dbReference type="ChEBI" id="CHEBI:456215"/>
    </ligand>
</feature>
<proteinExistence type="inferred from homology"/>
<dbReference type="EMBL" id="AJAR01000020">
    <property type="protein sequence ID" value="EOH95098.1"/>
    <property type="molecule type" value="Genomic_DNA"/>
</dbReference>
<evidence type="ECO:0000256" key="5">
    <source>
        <dbReference type="ARBA" id="ARBA00023239"/>
    </source>
</evidence>
<evidence type="ECO:0000313" key="11">
    <source>
        <dbReference type="Proteomes" id="UP000014197"/>
    </source>
</evidence>
<comment type="similarity">
    <text evidence="6">Belongs to the NnrD/CARKD family.</text>
</comment>
<dbReference type="InterPro" id="IPR029056">
    <property type="entry name" value="Ribokinase-like"/>
</dbReference>
<evidence type="ECO:0000256" key="3">
    <source>
        <dbReference type="ARBA" id="ARBA00022857"/>
    </source>
</evidence>
<accession>R2QIT1</accession>
<evidence type="ECO:0000256" key="1">
    <source>
        <dbReference type="ARBA" id="ARBA00022741"/>
    </source>
</evidence>
<evidence type="ECO:0000256" key="4">
    <source>
        <dbReference type="ARBA" id="ARBA00023027"/>
    </source>
</evidence>
<comment type="function">
    <text evidence="6">Catalyzes the dehydration of the S-form of NAD(P)HX at the expense of ADP, which is converted to AMP. Together with NAD(P)HX epimerase, which catalyzes the epimerization of the S- and R-forms, the enzyme allows the repair of both epimers of NAD(P)HX, a damaged form of NAD(P)H that is a result of enzymatic or heat-dependent hydration.</text>
</comment>
<evidence type="ECO:0000313" key="9">
    <source>
        <dbReference type="EMBL" id="EOT60497.1"/>
    </source>
</evidence>
<dbReference type="GO" id="GO:0052856">
    <property type="term" value="F:NAD(P)HX epimerase activity"/>
    <property type="evidence" value="ECO:0007669"/>
    <property type="project" value="TreeGrafter"/>
</dbReference>
<dbReference type="Pfam" id="PF01256">
    <property type="entry name" value="Carb_kinase"/>
    <property type="match status" value="1"/>
</dbReference>
<comment type="cofactor">
    <cofactor evidence="6">
        <name>Mg(2+)</name>
        <dbReference type="ChEBI" id="CHEBI:18420"/>
    </cofactor>
</comment>
<dbReference type="RefSeq" id="WP_010762368.1">
    <property type="nucleotide sequence ID" value="NZ_KB946316.1"/>
</dbReference>
<dbReference type="EMBL" id="ASVY01000003">
    <property type="protein sequence ID" value="EOT60497.1"/>
    <property type="molecule type" value="Genomic_DNA"/>
</dbReference>
<dbReference type="InterPro" id="IPR000631">
    <property type="entry name" value="CARKD"/>
</dbReference>
<dbReference type="Proteomes" id="UP000013858">
    <property type="component" value="Unassembled WGS sequence"/>
</dbReference>
<dbReference type="GO" id="GO:0046496">
    <property type="term" value="P:nicotinamide nucleotide metabolic process"/>
    <property type="evidence" value="ECO:0007669"/>
    <property type="project" value="UniProtKB-UniRule"/>
</dbReference>
<organism evidence="8 10">
    <name type="scientific">Enterococcus haemoperoxidus ATCC BAA-382</name>
    <dbReference type="NCBI Taxonomy" id="1158608"/>
    <lineage>
        <taxon>Bacteria</taxon>
        <taxon>Bacillati</taxon>
        <taxon>Bacillota</taxon>
        <taxon>Bacilli</taxon>
        <taxon>Lactobacillales</taxon>
        <taxon>Enterococcaceae</taxon>
        <taxon>Enterococcus</taxon>
    </lineage>
</organism>
<evidence type="ECO:0000256" key="2">
    <source>
        <dbReference type="ARBA" id="ARBA00022840"/>
    </source>
</evidence>
<evidence type="ECO:0000313" key="8">
    <source>
        <dbReference type="EMBL" id="EOH95098.1"/>
    </source>
</evidence>
<dbReference type="EC" id="4.2.1.136" evidence="6"/>
<reference evidence="9 11" key="2">
    <citation type="submission" date="2013-03" db="EMBL/GenBank/DDBJ databases">
        <title>The Genome Sequence of Enterococcus haemoperoxidus BAA-382 (PacBio/Illumina hybrid assembly).</title>
        <authorList>
            <consortium name="The Broad Institute Genomics Platform"/>
            <consortium name="The Broad Institute Genome Sequencing Center for Infectious Disease"/>
            <person name="Earl A."/>
            <person name="Russ C."/>
            <person name="Gilmore M."/>
            <person name="Surin D."/>
            <person name="Walker B."/>
            <person name="Young S."/>
            <person name="Zeng Q."/>
            <person name="Gargeya S."/>
            <person name="Fitzgerald M."/>
            <person name="Haas B."/>
            <person name="Abouelleil A."/>
            <person name="Allen A.W."/>
            <person name="Alvarado L."/>
            <person name="Arachchi H.M."/>
            <person name="Berlin A.M."/>
            <person name="Chapman S.B."/>
            <person name="Gainer-Dewar J."/>
            <person name="Goldberg J."/>
            <person name="Griggs A."/>
            <person name="Gujja S."/>
            <person name="Hansen M."/>
            <person name="Howarth C."/>
            <person name="Imamovic A."/>
            <person name="Ireland A."/>
            <person name="Larimer J."/>
            <person name="McCowan C."/>
            <person name="Murphy C."/>
            <person name="Pearson M."/>
            <person name="Poon T.W."/>
            <person name="Priest M."/>
            <person name="Roberts A."/>
            <person name="Saif S."/>
            <person name="Shea T."/>
            <person name="Sisk P."/>
            <person name="Sykes S."/>
            <person name="Wortman J."/>
            <person name="Nusbaum C."/>
            <person name="Birren B."/>
        </authorList>
    </citation>
    <scope>NUCLEOTIDE SEQUENCE [LARGE SCALE GENOMIC DNA]</scope>
    <source>
        <strain evidence="9 11">ATCC BAA-382</strain>
    </source>
</reference>
<keyword evidence="3 6" id="KW-0521">NADP</keyword>
<feature type="binding site" evidence="6">
    <location>
        <position position="40"/>
    </location>
    <ligand>
        <name>(6S)-NADPHX</name>
        <dbReference type="ChEBI" id="CHEBI:64076"/>
    </ligand>
</feature>
<evidence type="ECO:0000259" key="7">
    <source>
        <dbReference type="PROSITE" id="PS51383"/>
    </source>
</evidence>
<evidence type="ECO:0000256" key="6">
    <source>
        <dbReference type="HAMAP-Rule" id="MF_01965"/>
    </source>
</evidence>
<dbReference type="Proteomes" id="UP000014197">
    <property type="component" value="Unassembled WGS sequence"/>
</dbReference>
<dbReference type="PROSITE" id="PS51383">
    <property type="entry name" value="YJEF_C_3"/>
    <property type="match status" value="1"/>
</dbReference>
<dbReference type="PANTHER" id="PTHR12592:SF0">
    <property type="entry name" value="ATP-DEPENDENT (S)-NAD(P)H-HYDRATE DEHYDRATASE"/>
    <property type="match status" value="1"/>
</dbReference>
<dbReference type="PROSITE" id="PS01050">
    <property type="entry name" value="YJEF_C_2"/>
    <property type="match status" value="1"/>
</dbReference>
<dbReference type="CDD" id="cd01171">
    <property type="entry name" value="YXKO-related"/>
    <property type="match status" value="1"/>
</dbReference>
<dbReference type="AlphaFoldDB" id="R2QIT1"/>
<keyword evidence="4 6" id="KW-0520">NAD</keyword>
<dbReference type="PATRIC" id="fig|1158608.3.peg.2142"/>
<feature type="binding site" evidence="6">
    <location>
        <position position="153"/>
    </location>
    <ligand>
        <name>(6S)-NADPHX</name>
        <dbReference type="ChEBI" id="CHEBI:64076"/>
    </ligand>
</feature>
<comment type="catalytic activity">
    <reaction evidence="6">
        <text>(6S)-NADHX + ADP = AMP + phosphate + NADH + H(+)</text>
        <dbReference type="Rhea" id="RHEA:32223"/>
        <dbReference type="ChEBI" id="CHEBI:15378"/>
        <dbReference type="ChEBI" id="CHEBI:43474"/>
        <dbReference type="ChEBI" id="CHEBI:57945"/>
        <dbReference type="ChEBI" id="CHEBI:64074"/>
        <dbReference type="ChEBI" id="CHEBI:456215"/>
        <dbReference type="ChEBI" id="CHEBI:456216"/>
        <dbReference type="EC" id="4.2.1.136"/>
    </reaction>
</comment>